<name>A0A6G0T9A5_APHGL</name>
<dbReference type="Proteomes" id="UP000475862">
    <property type="component" value="Unassembled WGS sequence"/>
</dbReference>
<keyword evidence="4" id="KW-1185">Reference proteome</keyword>
<dbReference type="AlphaFoldDB" id="A0A6G0T9A5"/>
<reference evidence="3 4" key="1">
    <citation type="submission" date="2019-08" db="EMBL/GenBank/DDBJ databases">
        <title>The genome of the soybean aphid Biotype 1, its phylome, world population structure and adaptation to the North American continent.</title>
        <authorList>
            <person name="Giordano R."/>
            <person name="Donthu R.K."/>
            <person name="Hernandez A.G."/>
            <person name="Wright C.L."/>
            <person name="Zimin A.V."/>
        </authorList>
    </citation>
    <scope>NUCLEOTIDE SEQUENCE [LARGE SCALE GENOMIC DNA]</scope>
    <source>
        <tissue evidence="3">Whole aphids</tissue>
    </source>
</reference>
<evidence type="ECO:0000259" key="2">
    <source>
        <dbReference type="Pfam" id="PF13843"/>
    </source>
</evidence>
<dbReference type="EMBL" id="VYZN01000048">
    <property type="protein sequence ID" value="KAE9528573.1"/>
    <property type="molecule type" value="Genomic_DNA"/>
</dbReference>
<dbReference type="PANTHER" id="PTHR47272:SF2">
    <property type="entry name" value="PIGGYBAC TRANSPOSABLE ELEMENT-DERIVED PROTEIN 3-LIKE"/>
    <property type="match status" value="1"/>
</dbReference>
<evidence type="ECO:0000313" key="4">
    <source>
        <dbReference type="Proteomes" id="UP000475862"/>
    </source>
</evidence>
<evidence type="ECO:0000313" key="3">
    <source>
        <dbReference type="EMBL" id="KAE9528573.1"/>
    </source>
</evidence>
<dbReference type="OrthoDB" id="6626627at2759"/>
<feature type="domain" description="PiggyBac transposable element-derived protein" evidence="2">
    <location>
        <begin position="20"/>
        <end position="112"/>
    </location>
</feature>
<gene>
    <name evidence="3" type="ORF">AGLY_012148</name>
</gene>
<proteinExistence type="predicted"/>
<dbReference type="PANTHER" id="PTHR47272">
    <property type="entry name" value="DDE_TNP_1_7 DOMAIN-CONTAINING PROTEIN"/>
    <property type="match status" value="1"/>
</dbReference>
<sequence>MKNLGRGTTFEISSNVPDINIGLVKWYDNKLIYLCSNIVTSGEVDKVKRWDRKKKEYVYIERPEIVRHYNKTMGGVDKHDQLVSFYRCFIKSKKWTLRMVSHAFDMAVSNSWLEYVEDAKKLKVPKKEIMDLLNFRMRLAEELIYVGKTVTPPSKKKGRPMNTPSPVVKKKLYSETQKMMLVDSRPPTSVQHDSIYYPGKKELCHVGIKLRKIPPNSFKSHGNRQCVMSVRQRPEQSLTDFCIYKYNLARRIELQLPETDIVKIGGSLYRDEFSSLVRLANLRTFRDLRRVAKQLDGPRRSVTAAPDQTAAKKSQPASRPSVGTKESHPPKNGVMSREAISAVRTKYHRSH</sequence>
<evidence type="ECO:0000256" key="1">
    <source>
        <dbReference type="SAM" id="MobiDB-lite"/>
    </source>
</evidence>
<organism evidence="3 4">
    <name type="scientific">Aphis glycines</name>
    <name type="common">Soybean aphid</name>
    <dbReference type="NCBI Taxonomy" id="307491"/>
    <lineage>
        <taxon>Eukaryota</taxon>
        <taxon>Metazoa</taxon>
        <taxon>Ecdysozoa</taxon>
        <taxon>Arthropoda</taxon>
        <taxon>Hexapoda</taxon>
        <taxon>Insecta</taxon>
        <taxon>Pterygota</taxon>
        <taxon>Neoptera</taxon>
        <taxon>Paraneoptera</taxon>
        <taxon>Hemiptera</taxon>
        <taxon>Sternorrhyncha</taxon>
        <taxon>Aphidomorpha</taxon>
        <taxon>Aphidoidea</taxon>
        <taxon>Aphididae</taxon>
        <taxon>Aphidini</taxon>
        <taxon>Aphis</taxon>
        <taxon>Aphis</taxon>
    </lineage>
</organism>
<comment type="caution">
    <text evidence="3">The sequence shown here is derived from an EMBL/GenBank/DDBJ whole genome shotgun (WGS) entry which is preliminary data.</text>
</comment>
<protein>
    <recommendedName>
        <fullName evidence="2">PiggyBac transposable element-derived protein domain-containing protein</fullName>
    </recommendedName>
</protein>
<dbReference type="Pfam" id="PF13843">
    <property type="entry name" value="DDE_Tnp_1_7"/>
    <property type="match status" value="1"/>
</dbReference>
<dbReference type="InterPro" id="IPR029526">
    <property type="entry name" value="PGBD"/>
</dbReference>
<feature type="region of interest" description="Disordered" evidence="1">
    <location>
        <begin position="296"/>
        <end position="351"/>
    </location>
</feature>
<accession>A0A6G0T9A5</accession>